<proteinExistence type="inferred from homology"/>
<dbReference type="PANTHER" id="PTHR42748:SF31">
    <property type="entry name" value="NMRA-LIKE DOMAIN-CONTAINING PROTEIN-RELATED"/>
    <property type="match status" value="1"/>
</dbReference>
<feature type="domain" description="NmrA-like" evidence="3">
    <location>
        <begin position="1"/>
        <end position="251"/>
    </location>
</feature>
<organism evidence="4 5">
    <name type="scientific">Penicillium daleae</name>
    <dbReference type="NCBI Taxonomy" id="63821"/>
    <lineage>
        <taxon>Eukaryota</taxon>
        <taxon>Fungi</taxon>
        <taxon>Dikarya</taxon>
        <taxon>Ascomycota</taxon>
        <taxon>Pezizomycotina</taxon>
        <taxon>Eurotiomycetes</taxon>
        <taxon>Eurotiomycetidae</taxon>
        <taxon>Eurotiales</taxon>
        <taxon>Aspergillaceae</taxon>
        <taxon>Penicillium</taxon>
    </lineage>
</organism>
<gene>
    <name evidence="4" type="ORF">N7458_005145</name>
</gene>
<dbReference type="Proteomes" id="UP001213681">
    <property type="component" value="Unassembled WGS sequence"/>
</dbReference>
<evidence type="ECO:0000313" key="5">
    <source>
        <dbReference type="Proteomes" id="UP001213681"/>
    </source>
</evidence>
<dbReference type="PANTHER" id="PTHR42748">
    <property type="entry name" value="NITROGEN METABOLITE REPRESSION PROTEIN NMRA FAMILY MEMBER"/>
    <property type="match status" value="1"/>
</dbReference>
<dbReference type="GO" id="GO:0005634">
    <property type="term" value="C:nucleus"/>
    <property type="evidence" value="ECO:0007669"/>
    <property type="project" value="TreeGrafter"/>
</dbReference>
<reference evidence="4" key="2">
    <citation type="journal article" date="2023" name="IMA Fungus">
        <title>Comparative genomic study of the Penicillium genus elucidates a diverse pangenome and 15 lateral gene transfer events.</title>
        <authorList>
            <person name="Petersen C."/>
            <person name="Sorensen T."/>
            <person name="Nielsen M.R."/>
            <person name="Sondergaard T.E."/>
            <person name="Sorensen J.L."/>
            <person name="Fitzpatrick D.A."/>
            <person name="Frisvad J.C."/>
            <person name="Nielsen K.L."/>
        </authorList>
    </citation>
    <scope>NUCLEOTIDE SEQUENCE</scope>
    <source>
        <strain evidence="4">IBT 16125</strain>
    </source>
</reference>
<dbReference type="EMBL" id="JAPVEA010000005">
    <property type="protein sequence ID" value="KAJ5454189.1"/>
    <property type="molecule type" value="Genomic_DNA"/>
</dbReference>
<evidence type="ECO:0000259" key="3">
    <source>
        <dbReference type="Pfam" id="PF05368"/>
    </source>
</evidence>
<comment type="caution">
    <text evidence="4">The sequence shown here is derived from an EMBL/GenBank/DDBJ whole genome shotgun (WGS) entry which is preliminary data.</text>
</comment>
<dbReference type="SUPFAM" id="SSF51735">
    <property type="entry name" value="NAD(P)-binding Rossmann-fold domains"/>
    <property type="match status" value="1"/>
</dbReference>
<name>A0AAD6C9Q8_9EURO</name>
<dbReference type="AlphaFoldDB" id="A0AAD6C9Q8"/>
<comment type="similarity">
    <text evidence="1">Belongs to the NmrA-type oxidoreductase family.</text>
</comment>
<dbReference type="InterPro" id="IPR008030">
    <property type="entry name" value="NmrA-like"/>
</dbReference>
<sequence length="333" mass="37288">MTSSILIAGATGNTGRAVARTLPKLLQSNKSLNGNRIIALTRSSSSPVAHELAKIPGVEVIEQNWVEITADWLREHEVTRAFIACHNEPNQFAEESTFYLNALSASVKYVVRISTTAANVRPDCPAYYPRQHWAIEALLDSPEFNNLQWTSLQPNIFSPLIMSPAVEFIKKYRKTGEQDTLRLILSEDGPVGIIDPDEIGVIAAHLLAQDDTSVHNKAKYILNGPEDITGRQIVGMIERHIGAPVKDVSYEDVSFIDMLYEHQYAATKQSKNVIYSIKRAPETAWEGKCSTSTTSKEILRLLLQNEHLLMFWRNYSMIYGAGNQFQQNINRSG</sequence>
<evidence type="ECO:0000313" key="4">
    <source>
        <dbReference type="EMBL" id="KAJ5454189.1"/>
    </source>
</evidence>
<evidence type="ECO:0000256" key="1">
    <source>
        <dbReference type="ARBA" id="ARBA00006328"/>
    </source>
</evidence>
<dbReference type="FunFam" id="3.40.50.720:FF:000985">
    <property type="entry name" value="NmrA-like family protein"/>
    <property type="match status" value="1"/>
</dbReference>
<protein>
    <submittedName>
        <fullName evidence="4">NmrA-like family protein</fullName>
    </submittedName>
</protein>
<dbReference type="Pfam" id="PF05368">
    <property type="entry name" value="NmrA"/>
    <property type="match status" value="1"/>
</dbReference>
<reference evidence="4" key="1">
    <citation type="submission" date="2022-12" db="EMBL/GenBank/DDBJ databases">
        <authorList>
            <person name="Petersen C."/>
        </authorList>
    </citation>
    <scope>NUCLEOTIDE SEQUENCE</scope>
    <source>
        <strain evidence="4">IBT 16125</strain>
    </source>
</reference>
<dbReference type="RefSeq" id="XP_056767145.1">
    <property type="nucleotide sequence ID" value="XM_056908527.1"/>
</dbReference>
<evidence type="ECO:0000256" key="2">
    <source>
        <dbReference type="ARBA" id="ARBA00022857"/>
    </source>
</evidence>
<dbReference type="InterPro" id="IPR036291">
    <property type="entry name" value="NAD(P)-bd_dom_sf"/>
</dbReference>
<keyword evidence="2" id="KW-0521">NADP</keyword>
<accession>A0AAD6C9Q8</accession>
<dbReference type="Gene3D" id="3.40.50.720">
    <property type="entry name" value="NAD(P)-binding Rossmann-like Domain"/>
    <property type="match status" value="1"/>
</dbReference>
<keyword evidence="5" id="KW-1185">Reference proteome</keyword>
<dbReference type="GeneID" id="81598770"/>
<dbReference type="InterPro" id="IPR051164">
    <property type="entry name" value="NmrA-like_oxidored"/>
</dbReference>